<keyword evidence="1" id="KW-0479">Metal-binding</keyword>
<dbReference type="SMART" id="SM00249">
    <property type="entry name" value="PHD"/>
    <property type="match status" value="1"/>
</dbReference>
<dbReference type="Pfam" id="PF00628">
    <property type="entry name" value="PHD"/>
    <property type="match status" value="1"/>
</dbReference>
<dbReference type="InterPro" id="IPR001965">
    <property type="entry name" value="Znf_PHD"/>
</dbReference>
<accession>A0AAN8VY35</accession>
<dbReference type="Gene3D" id="3.30.40.10">
    <property type="entry name" value="Zinc/RING finger domain, C3HC4 (zinc finger)"/>
    <property type="match status" value="2"/>
</dbReference>
<evidence type="ECO:0000259" key="6">
    <source>
        <dbReference type="PROSITE" id="PS50089"/>
    </source>
</evidence>
<evidence type="ECO:0000256" key="5">
    <source>
        <dbReference type="SAM" id="MobiDB-lite"/>
    </source>
</evidence>
<feature type="compositionally biased region" description="Basic and acidic residues" evidence="5">
    <location>
        <begin position="1013"/>
        <end position="1044"/>
    </location>
</feature>
<feature type="compositionally biased region" description="Acidic residues" evidence="5">
    <location>
        <begin position="1065"/>
        <end position="1078"/>
    </location>
</feature>
<evidence type="ECO:0000313" key="7">
    <source>
        <dbReference type="EMBL" id="KAK6935532.1"/>
    </source>
</evidence>
<sequence>MDCEMEIQSTGTSTLEEDHVEFDDDNDGTTYDGERCGICMDVIIDRGLLDCCQHWFCFSCIDNWATITNLCPLCQNEFQLVTCIPVYDTIGSNKADDDSVSRDNDWYVEGKNNTLSFPSYYIDENAVTCLDGADCKIRNGSVRIEEDSNFDMSIACDSCDIWYHALCVGFDPDGTAESSWLCPRCVLLKTPRKPDTNANGGCMFEDAFSKKLSVSVVDAGETAVVVSRIEGNQPIEQASLKRQSNIVANKDLKVETPVSASAAYSPALEAPSGNSLQPESESLELKLCPSQDLSSSLPSDANLGELKRDCTDEETQEASGMKMLKISPAELLGIFDSNGSLCENKSSLSPQLDISVRPSQSADNSNDETIKVEQKDHLEESTLSTLEADNDQVTGLKRKHMGSSGGGVHATSINGEKRSKTKTRVFAKKTKLLPSMDLGNECCIKDSRKCLAAVSEEDEFRHSPEENNVATDIMSIVQETNYVDKSLSERENTSGVRVKKIMRRTSDNKESSLLVLELRKEIREAVRNNSPEDVGRKLFDPKLLAAFRAAVVGPKSEQVRKVSPLVAKAKRSMLQKGKVRENLTKKIYATSSGKRRRAWDRDCEIEFWKHRCIYTARPEKVETLRSVLELLKKNSNTKEEHVVAEMETSNSILSRLYLADTSVFPRKEDIKPLSALKSEGDKEDHQSGRFTESVSYCAVKTQKVVKTSPKTDAAAVKKLHSKNQEGRSLPTIAGVKVDNRKEVTGKSDDIKSDKRKWALEVLARKMAVGGKSSAPEKGGDNAILKGNFPLLAQLPADMRPVLAASRHNKIPLSVRQAQLYRLSEHFLKKANLSVIHRTAATELAVADAVNIEKEVADRSNSKIVYMNLCSQELLRHSNNSKSDRSTESITTLTSEVSAVKPEQETNELSADPEVEEALKNAGLLSDSPPGTPIDQVKAVGNIDDPSTRITDDGPDNILEMDSHPELDIYGDFEYDLEDEDYIGAAATKASMLQPAEGESKMKVVFSTLIADGRSVDSHSENDKSVNEPQDSHHALELHKDKGKESSPVQDKVDPLGFLEGHAPDGGEEPSLEDCEDLYGPDKEPLIVKYPETASRIPSLLTGLEAANSMISGSEKNKVSCQAVKSLEVGKESCAESKRNTTTGNNSSGGENSSNCLQTDELSRKKANKFKTNDRQPSDSSCCIPKKVEAYIKEHIRPLCKSGVITPEQYRWAVAKTTEKVMRFHAKDKNANFLIKEGEKVKKLAEQYVEAAQHKQK</sequence>
<feature type="compositionally biased region" description="Low complexity" evidence="5">
    <location>
        <begin position="289"/>
        <end position="300"/>
    </location>
</feature>
<feature type="compositionally biased region" description="Low complexity" evidence="5">
    <location>
        <begin position="1139"/>
        <end position="1154"/>
    </location>
</feature>
<dbReference type="GO" id="GO:0061630">
    <property type="term" value="F:ubiquitin protein ligase activity"/>
    <property type="evidence" value="ECO:0007669"/>
    <property type="project" value="TreeGrafter"/>
</dbReference>
<feature type="region of interest" description="Disordered" evidence="5">
    <location>
        <begin position="877"/>
        <end position="957"/>
    </location>
</feature>
<dbReference type="InterPro" id="IPR017907">
    <property type="entry name" value="Znf_RING_CS"/>
</dbReference>
<dbReference type="PROSITE" id="PS50089">
    <property type="entry name" value="ZF_RING_2"/>
    <property type="match status" value="1"/>
</dbReference>
<dbReference type="SMART" id="SM00184">
    <property type="entry name" value="RING"/>
    <property type="match status" value="1"/>
</dbReference>
<dbReference type="InterPro" id="IPR013083">
    <property type="entry name" value="Znf_RING/FYVE/PHD"/>
</dbReference>
<dbReference type="InterPro" id="IPR019787">
    <property type="entry name" value="Znf_PHD-finger"/>
</dbReference>
<keyword evidence="3" id="KW-0862">Zinc</keyword>
<dbReference type="AlphaFoldDB" id="A0AAN8VY35"/>
<reference evidence="7 8" key="1">
    <citation type="submission" date="2023-12" db="EMBL/GenBank/DDBJ databases">
        <title>A high-quality genome assembly for Dillenia turbinata (Dilleniales).</title>
        <authorList>
            <person name="Chanderbali A."/>
        </authorList>
    </citation>
    <scope>NUCLEOTIDE SEQUENCE [LARGE SCALE GENOMIC DNA]</scope>
    <source>
        <strain evidence="7">LSX21</strain>
        <tissue evidence="7">Leaf</tissue>
    </source>
</reference>
<evidence type="ECO:0000256" key="4">
    <source>
        <dbReference type="PROSITE-ProRule" id="PRU00175"/>
    </source>
</evidence>
<dbReference type="Pfam" id="PF13639">
    <property type="entry name" value="zf-RING_2"/>
    <property type="match status" value="1"/>
</dbReference>
<keyword evidence="8" id="KW-1185">Reference proteome</keyword>
<keyword evidence="2 4" id="KW-0863">Zinc-finger</keyword>
<dbReference type="EMBL" id="JBAMMX010000008">
    <property type="protein sequence ID" value="KAK6935532.1"/>
    <property type="molecule type" value="Genomic_DNA"/>
</dbReference>
<dbReference type="InterPro" id="IPR011011">
    <property type="entry name" value="Znf_FYVE_PHD"/>
</dbReference>
<feature type="domain" description="RING-type" evidence="6">
    <location>
        <begin position="36"/>
        <end position="75"/>
    </location>
</feature>
<organism evidence="7 8">
    <name type="scientific">Dillenia turbinata</name>
    <dbReference type="NCBI Taxonomy" id="194707"/>
    <lineage>
        <taxon>Eukaryota</taxon>
        <taxon>Viridiplantae</taxon>
        <taxon>Streptophyta</taxon>
        <taxon>Embryophyta</taxon>
        <taxon>Tracheophyta</taxon>
        <taxon>Spermatophyta</taxon>
        <taxon>Magnoliopsida</taxon>
        <taxon>eudicotyledons</taxon>
        <taxon>Gunneridae</taxon>
        <taxon>Pentapetalae</taxon>
        <taxon>Dilleniales</taxon>
        <taxon>Dilleniaceae</taxon>
        <taxon>Dillenia</taxon>
    </lineage>
</organism>
<evidence type="ECO:0000256" key="1">
    <source>
        <dbReference type="ARBA" id="ARBA00022723"/>
    </source>
</evidence>
<dbReference type="PANTHER" id="PTHR15315">
    <property type="entry name" value="RING FINGER PROTEIN 41, 151"/>
    <property type="match status" value="1"/>
</dbReference>
<dbReference type="PROSITE" id="PS00518">
    <property type="entry name" value="ZF_RING_1"/>
    <property type="match status" value="1"/>
</dbReference>
<evidence type="ECO:0000313" key="8">
    <source>
        <dbReference type="Proteomes" id="UP001370490"/>
    </source>
</evidence>
<feature type="compositionally biased region" description="Polar residues" evidence="5">
    <location>
        <begin position="887"/>
        <end position="896"/>
    </location>
</feature>
<evidence type="ECO:0000256" key="3">
    <source>
        <dbReference type="ARBA" id="ARBA00022833"/>
    </source>
</evidence>
<feature type="region of interest" description="Disordered" evidence="5">
    <location>
        <begin position="396"/>
        <end position="423"/>
    </location>
</feature>
<proteinExistence type="predicted"/>
<dbReference type="InterPro" id="IPR001841">
    <property type="entry name" value="Znf_RING"/>
</dbReference>
<protein>
    <submittedName>
        <fullName evidence="7">Zinc finger, RING-type</fullName>
    </submittedName>
</protein>
<feature type="region of interest" description="Disordered" evidence="5">
    <location>
        <begin position="289"/>
        <end position="322"/>
    </location>
</feature>
<dbReference type="SUPFAM" id="SSF57903">
    <property type="entry name" value="FYVE/PHD zinc finger"/>
    <property type="match status" value="1"/>
</dbReference>
<feature type="region of interest" description="Disordered" evidence="5">
    <location>
        <begin position="1013"/>
        <end position="1079"/>
    </location>
</feature>
<dbReference type="PANTHER" id="PTHR15315:SF26">
    <property type="entry name" value="E3 UBIQUITIN-PROTEIN LIGASE NRDP1"/>
    <property type="match status" value="1"/>
</dbReference>
<comment type="caution">
    <text evidence="7">The sequence shown here is derived from an EMBL/GenBank/DDBJ whole genome shotgun (WGS) entry which is preliminary data.</text>
</comment>
<name>A0AAN8VY35_9MAGN</name>
<dbReference type="GO" id="GO:0008270">
    <property type="term" value="F:zinc ion binding"/>
    <property type="evidence" value="ECO:0007669"/>
    <property type="project" value="UniProtKB-KW"/>
</dbReference>
<evidence type="ECO:0000256" key="2">
    <source>
        <dbReference type="ARBA" id="ARBA00022771"/>
    </source>
</evidence>
<dbReference type="SUPFAM" id="SSF57850">
    <property type="entry name" value="RING/U-box"/>
    <property type="match status" value="1"/>
</dbReference>
<feature type="compositionally biased region" description="Basic and acidic residues" evidence="5">
    <location>
        <begin position="1128"/>
        <end position="1138"/>
    </location>
</feature>
<dbReference type="Proteomes" id="UP001370490">
    <property type="component" value="Unassembled WGS sequence"/>
</dbReference>
<gene>
    <name evidence="7" type="ORF">RJ641_035687</name>
</gene>
<feature type="region of interest" description="Disordered" evidence="5">
    <location>
        <begin position="1128"/>
        <end position="1157"/>
    </location>
</feature>
<dbReference type="GO" id="GO:0016567">
    <property type="term" value="P:protein ubiquitination"/>
    <property type="evidence" value="ECO:0007669"/>
    <property type="project" value="TreeGrafter"/>
</dbReference>